<dbReference type="SUPFAM" id="SSF56300">
    <property type="entry name" value="Metallo-dependent phosphatases"/>
    <property type="match status" value="1"/>
</dbReference>
<evidence type="ECO:0000313" key="4">
    <source>
        <dbReference type="Proteomes" id="UP000008549"/>
    </source>
</evidence>
<dbReference type="PANTHER" id="PTHR31302:SF30">
    <property type="entry name" value="CALCINEURIN-LIKE PHOSPHOESTERASE DOMAIN-CONTAINING PROTEIN"/>
    <property type="match status" value="1"/>
</dbReference>
<feature type="non-terminal residue" evidence="3">
    <location>
        <position position="1"/>
    </location>
</feature>
<feature type="transmembrane region" description="Helical" evidence="1">
    <location>
        <begin position="12"/>
        <end position="33"/>
    </location>
</feature>
<reference evidence="3 4" key="1">
    <citation type="journal article" date="2003" name="PLoS Biol.">
        <title>The genome sequence of Caenorhabditis briggsae: a platform for comparative genomics.</title>
        <authorList>
            <person name="Stein L.D."/>
            <person name="Bao Z."/>
            <person name="Blasiar D."/>
            <person name="Blumenthal T."/>
            <person name="Brent M.R."/>
            <person name="Chen N."/>
            <person name="Chinwalla A."/>
            <person name="Clarke L."/>
            <person name="Clee C."/>
            <person name="Coghlan A."/>
            <person name="Coulson A."/>
            <person name="D'Eustachio P."/>
            <person name="Fitch D.H."/>
            <person name="Fulton L.A."/>
            <person name="Fulton R.E."/>
            <person name="Griffiths-Jones S."/>
            <person name="Harris T.W."/>
            <person name="Hillier L.W."/>
            <person name="Kamath R."/>
            <person name="Kuwabara P.E."/>
            <person name="Mardis E.R."/>
            <person name="Marra M.A."/>
            <person name="Miner T.L."/>
            <person name="Minx P."/>
            <person name="Mullikin J.C."/>
            <person name="Plumb R.W."/>
            <person name="Rogers J."/>
            <person name="Schein J.E."/>
            <person name="Sohrmann M."/>
            <person name="Spieth J."/>
            <person name="Stajich J.E."/>
            <person name="Wei C."/>
            <person name="Willey D."/>
            <person name="Wilson R.K."/>
            <person name="Durbin R."/>
            <person name="Waterston R.H."/>
        </authorList>
    </citation>
    <scope>NUCLEOTIDE SEQUENCE [LARGE SCALE GENOMIC DNA]</scope>
    <source>
        <strain evidence="3 4">AF16</strain>
    </source>
</reference>
<dbReference type="InterPro" id="IPR004843">
    <property type="entry name" value="Calcineurin-like_PHP"/>
</dbReference>
<organism evidence="3 4">
    <name type="scientific">Caenorhabditis briggsae</name>
    <dbReference type="NCBI Taxonomy" id="6238"/>
    <lineage>
        <taxon>Eukaryota</taxon>
        <taxon>Metazoa</taxon>
        <taxon>Ecdysozoa</taxon>
        <taxon>Nematoda</taxon>
        <taxon>Chromadorea</taxon>
        <taxon>Rhabditida</taxon>
        <taxon>Rhabditina</taxon>
        <taxon>Rhabditomorpha</taxon>
        <taxon>Rhabditoidea</taxon>
        <taxon>Rhabditidae</taxon>
        <taxon>Peloderinae</taxon>
        <taxon>Caenorhabditis</taxon>
    </lineage>
</organism>
<feature type="non-terminal residue" evidence="3">
    <location>
        <position position="452"/>
    </location>
</feature>
<dbReference type="InParanoid" id="A8WPA5"/>
<dbReference type="Proteomes" id="UP000008549">
    <property type="component" value="Unassembled WGS sequence"/>
</dbReference>
<feature type="transmembrane region" description="Helical" evidence="1">
    <location>
        <begin position="185"/>
        <end position="204"/>
    </location>
</feature>
<evidence type="ECO:0000313" key="5">
    <source>
        <dbReference type="WormBase" id="CBG00934"/>
    </source>
</evidence>
<feature type="transmembrane region" description="Helical" evidence="1">
    <location>
        <begin position="120"/>
        <end position="146"/>
    </location>
</feature>
<evidence type="ECO:0000259" key="2">
    <source>
        <dbReference type="Pfam" id="PF00149"/>
    </source>
</evidence>
<name>A8WPA5_CAEBR</name>
<reference evidence="3 4" key="2">
    <citation type="journal article" date="2011" name="PLoS Genet.">
        <title>Caenorhabditis briggsae recombinant inbred line genotypes reveal inter-strain incompatibility and the evolution of recombination.</title>
        <authorList>
            <person name="Ross J.A."/>
            <person name="Koboldt D.C."/>
            <person name="Staisch J.E."/>
            <person name="Chamberlin H.M."/>
            <person name="Gupta B.P."/>
            <person name="Miller R.D."/>
            <person name="Baird S.E."/>
            <person name="Haag E.S."/>
        </authorList>
    </citation>
    <scope>NUCLEOTIDE SEQUENCE [LARGE SCALE GENOMIC DNA]</scope>
    <source>
        <strain evidence="3 4">AF16</strain>
    </source>
</reference>
<dbReference type="GeneID" id="8573310"/>
<dbReference type="KEGG" id="cbr:CBG_00934"/>
<dbReference type="HOGENOM" id="CLU_025443_2_0_1"/>
<dbReference type="CDD" id="cd07385">
    <property type="entry name" value="MPP_YkuE_C"/>
    <property type="match status" value="1"/>
</dbReference>
<dbReference type="Pfam" id="PF00149">
    <property type="entry name" value="Metallophos"/>
    <property type="match status" value="1"/>
</dbReference>
<sequence length="452" mass="51690">MSSELFQMSIERFLVFGSVIAWCVLSYCTAFWVESVDGYLVGNRRRVIAMWRIQCILTVLNVFAYGQLMRWFDDDAAREKVQDRRQMQFFRKRCSDFLLVFLFLGQAVYFMYYAPGFLQWLLFDLTSICAGIWTNMIAFVCGFGLVNLFAGKMKLFPYTARILDLIGKVPYLHDLMWKRRSQIKFTLIITLILSVSMYLSRDWIVVKHKTIKIKNFTADGNRLKLAVISDLHAGASVYSEQIHHVVEKVLENPVDAILIVGDMVDAPVEEIADRVTPILQLPVHAPTYFVTGNHEYYYGDVHEWLRFYEHGHITVLENESAMVKGICLAGVNDISSPKSGILNHDMDLPKATQRCPKNTSQILMAHNPASIREFLVDHPQELSKVDLILSGHTHAGQFYVVLPVVWFSLPYLWGLYEIPFGGQLMVTAGSLYQGPPMKMVGFSEVWILDLVG</sequence>
<dbReference type="OMA" id="WTNMIAF"/>
<feature type="domain" description="Calcineurin-like phosphoesterase" evidence="2">
    <location>
        <begin position="224"/>
        <end position="395"/>
    </location>
</feature>
<dbReference type="EMBL" id="HE600951">
    <property type="protein sequence ID" value="CAP22311.1"/>
    <property type="molecule type" value="Genomic_DNA"/>
</dbReference>
<feature type="transmembrane region" description="Helical" evidence="1">
    <location>
        <begin position="48"/>
        <end position="68"/>
    </location>
</feature>
<dbReference type="GO" id="GO:0016787">
    <property type="term" value="F:hydrolase activity"/>
    <property type="evidence" value="ECO:0007669"/>
    <property type="project" value="InterPro"/>
</dbReference>
<evidence type="ECO:0000313" key="3">
    <source>
        <dbReference type="EMBL" id="CAP22311.1"/>
    </source>
</evidence>
<dbReference type="RefSeq" id="XP_002629707.1">
    <property type="nucleotide sequence ID" value="XM_002629661.1"/>
</dbReference>
<dbReference type="Gene3D" id="3.60.21.10">
    <property type="match status" value="1"/>
</dbReference>
<accession>A8WPA5</accession>
<keyword evidence="4" id="KW-1185">Reference proteome</keyword>
<evidence type="ECO:0000256" key="1">
    <source>
        <dbReference type="SAM" id="Phobius"/>
    </source>
</evidence>
<dbReference type="CTD" id="8573310"/>
<gene>
    <name evidence="3 5" type="ORF">CBG00934</name>
    <name evidence="3" type="ORF">CBG_00934</name>
</gene>
<keyword evidence="1" id="KW-0472">Membrane</keyword>
<dbReference type="InterPro" id="IPR029052">
    <property type="entry name" value="Metallo-depent_PP-like"/>
</dbReference>
<dbReference type="WormBase" id="CBG00934">
    <property type="protein sequence ID" value="CBP48830"/>
    <property type="gene ID" value="WBGene00024242"/>
</dbReference>
<dbReference type="eggNOG" id="ENOG502QRHG">
    <property type="taxonomic scope" value="Eukaryota"/>
</dbReference>
<dbReference type="PANTHER" id="PTHR31302">
    <property type="entry name" value="TRANSMEMBRANE PROTEIN WITH METALLOPHOSPHOESTERASE DOMAIN-RELATED"/>
    <property type="match status" value="1"/>
</dbReference>
<dbReference type="AlphaFoldDB" id="A8WPA5"/>
<protein>
    <submittedName>
        <fullName evidence="3">Protein CBG00934</fullName>
    </submittedName>
</protein>
<keyword evidence="1" id="KW-1133">Transmembrane helix</keyword>
<proteinExistence type="predicted"/>
<dbReference type="InterPro" id="IPR051158">
    <property type="entry name" value="Metallophosphoesterase_sf"/>
</dbReference>
<feature type="transmembrane region" description="Helical" evidence="1">
    <location>
        <begin position="94"/>
        <end position="114"/>
    </location>
</feature>
<keyword evidence="1" id="KW-0812">Transmembrane</keyword>